<gene>
    <name evidence="11" type="ORF">ACJIZ3_001794</name>
</gene>
<protein>
    <submittedName>
        <fullName evidence="11">Uncharacterized protein</fullName>
    </submittedName>
</protein>
<dbReference type="InterPro" id="IPR007128">
    <property type="entry name" value="PMF1/Nnf1"/>
</dbReference>
<feature type="coiled-coil region" evidence="10">
    <location>
        <begin position="48"/>
        <end position="82"/>
    </location>
</feature>
<evidence type="ECO:0000256" key="2">
    <source>
        <dbReference type="ARBA" id="ARBA00004629"/>
    </source>
</evidence>
<keyword evidence="5" id="KW-0498">Mitosis</keyword>
<keyword evidence="9" id="KW-0137">Centromere</keyword>
<evidence type="ECO:0000256" key="3">
    <source>
        <dbReference type="ARBA" id="ARBA00022454"/>
    </source>
</evidence>
<sequence length="107" mass="12177">MFLETQVGPILDHVEELVEEHNLDPLVSMKSSVGETAQSLSEAKKKELQYLTGLLRKAEEQKRNLSERLELLKKEKKDISGAADLVHELRTGILNFQTGHHTRFVNI</sequence>
<keyword evidence="4" id="KW-0132">Cell division</keyword>
<accession>A0ABD3U635</accession>
<proteinExistence type="predicted"/>
<dbReference type="Proteomes" id="UP001634393">
    <property type="component" value="Unassembled WGS sequence"/>
</dbReference>
<evidence type="ECO:0000256" key="9">
    <source>
        <dbReference type="ARBA" id="ARBA00023328"/>
    </source>
</evidence>
<evidence type="ECO:0000256" key="7">
    <source>
        <dbReference type="ARBA" id="ARBA00023242"/>
    </source>
</evidence>
<keyword evidence="7" id="KW-0539">Nucleus</keyword>
<comment type="caution">
    <text evidence="11">The sequence shown here is derived from an EMBL/GenBank/DDBJ whole genome shotgun (WGS) entry which is preliminary data.</text>
</comment>
<organism evidence="11 12">
    <name type="scientific">Penstemon smallii</name>
    <dbReference type="NCBI Taxonomy" id="265156"/>
    <lineage>
        <taxon>Eukaryota</taxon>
        <taxon>Viridiplantae</taxon>
        <taxon>Streptophyta</taxon>
        <taxon>Embryophyta</taxon>
        <taxon>Tracheophyta</taxon>
        <taxon>Spermatophyta</taxon>
        <taxon>Magnoliopsida</taxon>
        <taxon>eudicotyledons</taxon>
        <taxon>Gunneridae</taxon>
        <taxon>Pentapetalae</taxon>
        <taxon>asterids</taxon>
        <taxon>lamiids</taxon>
        <taxon>Lamiales</taxon>
        <taxon>Plantaginaceae</taxon>
        <taxon>Cheloneae</taxon>
        <taxon>Penstemon</taxon>
    </lineage>
</organism>
<evidence type="ECO:0000256" key="8">
    <source>
        <dbReference type="ARBA" id="ARBA00023306"/>
    </source>
</evidence>
<dbReference type="GO" id="GO:0051301">
    <property type="term" value="P:cell division"/>
    <property type="evidence" value="ECO:0007669"/>
    <property type="project" value="UniProtKB-KW"/>
</dbReference>
<evidence type="ECO:0000256" key="10">
    <source>
        <dbReference type="SAM" id="Coils"/>
    </source>
</evidence>
<evidence type="ECO:0000256" key="5">
    <source>
        <dbReference type="ARBA" id="ARBA00022776"/>
    </source>
</evidence>
<dbReference type="GO" id="GO:0005634">
    <property type="term" value="C:nucleus"/>
    <property type="evidence" value="ECO:0007669"/>
    <property type="project" value="UniProtKB-SubCell"/>
</dbReference>
<dbReference type="AlphaFoldDB" id="A0ABD3U635"/>
<keyword evidence="10" id="KW-0175">Coiled coil</keyword>
<evidence type="ECO:0000313" key="11">
    <source>
        <dbReference type="EMBL" id="KAL3844391.1"/>
    </source>
</evidence>
<dbReference type="PANTHER" id="PTHR15459:SF3">
    <property type="entry name" value="POLYAMINE-MODULATED FACTOR 1"/>
    <property type="match status" value="1"/>
</dbReference>
<dbReference type="GO" id="GO:0000776">
    <property type="term" value="C:kinetochore"/>
    <property type="evidence" value="ECO:0007669"/>
    <property type="project" value="UniProtKB-KW"/>
</dbReference>
<keyword evidence="12" id="KW-1185">Reference proteome</keyword>
<keyword evidence="3" id="KW-0158">Chromosome</keyword>
<keyword evidence="8" id="KW-0131">Cell cycle</keyword>
<name>A0ABD3U635_9LAMI</name>
<dbReference type="EMBL" id="JBJXBP010000002">
    <property type="protein sequence ID" value="KAL3844391.1"/>
    <property type="molecule type" value="Genomic_DNA"/>
</dbReference>
<evidence type="ECO:0000313" key="12">
    <source>
        <dbReference type="Proteomes" id="UP001634393"/>
    </source>
</evidence>
<comment type="subcellular location">
    <subcellularLocation>
        <location evidence="2">Chromosome</location>
        <location evidence="2">Centromere</location>
        <location evidence="2">Kinetochore</location>
    </subcellularLocation>
    <subcellularLocation>
        <location evidence="1">Nucleus</location>
    </subcellularLocation>
</comment>
<reference evidence="11 12" key="1">
    <citation type="submission" date="2024-12" db="EMBL/GenBank/DDBJ databases">
        <title>The unique morphological basis and parallel evolutionary history of personate flowers in Penstemon.</title>
        <authorList>
            <person name="Depatie T.H."/>
            <person name="Wessinger C.A."/>
        </authorList>
    </citation>
    <scope>NUCLEOTIDE SEQUENCE [LARGE SCALE GENOMIC DNA]</scope>
    <source>
        <strain evidence="11">WTNN_2</strain>
        <tissue evidence="11">Leaf</tissue>
    </source>
</reference>
<dbReference type="PANTHER" id="PTHR15459">
    <property type="entry name" value="POLYAMINE-MODULATED FACTOR 1"/>
    <property type="match status" value="1"/>
</dbReference>
<evidence type="ECO:0000256" key="6">
    <source>
        <dbReference type="ARBA" id="ARBA00022838"/>
    </source>
</evidence>
<keyword evidence="6" id="KW-0995">Kinetochore</keyword>
<evidence type="ECO:0000256" key="4">
    <source>
        <dbReference type="ARBA" id="ARBA00022618"/>
    </source>
</evidence>
<evidence type="ECO:0000256" key="1">
    <source>
        <dbReference type="ARBA" id="ARBA00004123"/>
    </source>
</evidence>